<dbReference type="RefSeq" id="WP_065860459.1">
    <property type="nucleotide sequence ID" value="NZ_JAWFFS010000054.1"/>
</dbReference>
<dbReference type="EMBL" id="LT906441">
    <property type="protein sequence ID" value="SNV39955.1"/>
    <property type="molecule type" value="Genomic_DNA"/>
</dbReference>
<dbReference type="NCBIfam" id="TIGR03725">
    <property type="entry name" value="T6A_YeaZ"/>
    <property type="match status" value="1"/>
</dbReference>
<accession>A0A239WZL4</accession>
<reference evidence="2 3" key="1">
    <citation type="submission" date="2017-06" db="EMBL/GenBank/DDBJ databases">
        <authorList>
            <consortium name="Pathogen Informatics"/>
        </authorList>
    </citation>
    <scope>NUCLEOTIDE SEQUENCE [LARGE SCALE GENOMIC DNA]</scope>
    <source>
        <strain evidence="2 3">NCTC11865</strain>
    </source>
</reference>
<dbReference type="SUPFAM" id="SSF53067">
    <property type="entry name" value="Actin-like ATPase domain"/>
    <property type="match status" value="2"/>
</dbReference>
<protein>
    <submittedName>
        <fullName evidence="2">UGMP family protein</fullName>
    </submittedName>
</protein>
<dbReference type="Gene3D" id="3.30.420.40">
    <property type="match status" value="1"/>
</dbReference>
<dbReference type="Pfam" id="PF00814">
    <property type="entry name" value="TsaD"/>
    <property type="match status" value="1"/>
</dbReference>
<dbReference type="InterPro" id="IPR000905">
    <property type="entry name" value="Gcp-like_dom"/>
</dbReference>
<dbReference type="Proteomes" id="UP000215332">
    <property type="component" value="Chromosome 1"/>
</dbReference>
<evidence type="ECO:0000259" key="1">
    <source>
        <dbReference type="Pfam" id="PF00814"/>
    </source>
</evidence>
<dbReference type="CDD" id="cd24032">
    <property type="entry name" value="ASKHA_NBD_TsaB"/>
    <property type="match status" value="1"/>
</dbReference>
<dbReference type="GO" id="GO:0002949">
    <property type="term" value="P:tRNA threonylcarbamoyladenosine modification"/>
    <property type="evidence" value="ECO:0007669"/>
    <property type="project" value="InterPro"/>
</dbReference>
<organism evidence="2 3">
    <name type="scientific">Cutibacterium granulosum</name>
    <dbReference type="NCBI Taxonomy" id="33011"/>
    <lineage>
        <taxon>Bacteria</taxon>
        <taxon>Bacillati</taxon>
        <taxon>Actinomycetota</taxon>
        <taxon>Actinomycetes</taxon>
        <taxon>Propionibacteriales</taxon>
        <taxon>Propionibacteriaceae</taxon>
        <taxon>Cutibacterium</taxon>
    </lineage>
</organism>
<evidence type="ECO:0000313" key="2">
    <source>
        <dbReference type="EMBL" id="SNV39955.1"/>
    </source>
</evidence>
<evidence type="ECO:0000313" key="3">
    <source>
        <dbReference type="Proteomes" id="UP000215332"/>
    </source>
</evidence>
<dbReference type="InterPro" id="IPR043129">
    <property type="entry name" value="ATPase_NBD"/>
</dbReference>
<feature type="domain" description="Gcp-like" evidence="1">
    <location>
        <begin position="46"/>
        <end position="151"/>
    </location>
</feature>
<dbReference type="AlphaFoldDB" id="A0A239WZL4"/>
<dbReference type="eggNOG" id="COG1214">
    <property type="taxonomic scope" value="Bacteria"/>
</dbReference>
<proteinExistence type="predicted"/>
<sequence length="236" mass="24572">MTTTSTPRSTLAPSGLTLGVDTSTAVCVGLARGGEVLATLRVDDPRAHAEQLMPLIEDLCRQQGITLSELNEVAVGVGPGPYTGLRVGVVTGRVLAHLAGLEPRPVCSLDVLATQWAIGADAPGGQFIVCTDARRHELYWARYDAAGKRLDGPHVSAPDTLPQDLPVGGPGCAARGLTSAPGAPEQLDAGALAAHWTSLPDVGLEPLYLRDPDATVPTTRKATLTTARIRLPRQVG</sequence>
<dbReference type="KEGG" id="cgrn:4412665_01848"/>
<dbReference type="InterPro" id="IPR022496">
    <property type="entry name" value="T6A_TsaB"/>
</dbReference>
<gene>
    <name evidence="2" type="primary">yeaZ</name>
    <name evidence="2" type="ORF">SAMEA4412665_01848</name>
</gene>
<name>A0A239WZL4_9ACTN</name>